<feature type="compositionally biased region" description="Polar residues" evidence="6">
    <location>
        <begin position="699"/>
        <end position="734"/>
    </location>
</feature>
<keyword evidence="5" id="KW-0131">Cell cycle</keyword>
<dbReference type="STRING" id="307972.A0A2G8KBJ5"/>
<sequence length="798" mass="89008">MPAHREDPLTDLLEALKKQTDGEQNKTVFSKIMAISKCLPDSNKSQEHLKKMVKALQEDGRLLSYMNVVISPDVTCKKAAHAVGEVMKKFSQSKSGTSLVYNTVKTLMERVAPLIQDMESTREFLKIVVGYIEGNGEEIKGVTNKEIVQKALKLLQMLAHVYPYTFKSEESFNCLTAMVQNEDVSSLSDTALQMLTQVGESFEDHFPEAVKELSPLLTNFAISGSRQQAKHSIRCINCIYTSSKKEILEKIFKTSQKSLSLEHEHYVTALTAVAYIAHLAPEQFLGPMKTIIAGTIVKGVLMQDKTEGSKAKGIWCLDDQLSEETQGKLLAIKVLVHWLLGLRRNISGSVISTIRLLTTMLKNDGDLMERGLTCPSEVSRRMCLVGWKQLLPNLSLWNLTHSLLINDECFQVREKFAEKLSQGLIQLKLPLSYMSIFSLSVKDPVKDSRKKALGYIKQCIAVRRQYLKQQNLTGLFMIAVLPEYVIPHTIHLLSHDPDFVTPKDFEALNDIKECLWFILEPLVSKPESASFVKKMLETIKQMKDAQASEDKQTANKKLYAVCEVGLGLITTKLPGMVKKEHPGDIILPGRLFIKPKKPVNPRDSYLPKKLQQEFSQVAEAKAGEEEVKEEKGTEKKKQGKAAVGKKKSGDENESPLGKKENNGKTEDKKTAKSRKVLKQKEENDLNRSKRSLRGKSGSTPKRNSSPSKKALSSTPDVQSPNPKTKQTNLNKFVTSNRRSSGSSSPASQKSPNKSQSDASSSSSSPAKRRREAATSKSSKNETKSNEKDAKRLKASKHC</sequence>
<accession>A0A2G8KBJ5</accession>
<keyword evidence="2" id="KW-0132">Cell division</keyword>
<dbReference type="Gene3D" id="1.25.10.10">
    <property type="entry name" value="Leucine-rich Repeat Variant"/>
    <property type="match status" value="1"/>
</dbReference>
<organism evidence="7 8">
    <name type="scientific">Stichopus japonicus</name>
    <name type="common">Sea cucumber</name>
    <dbReference type="NCBI Taxonomy" id="307972"/>
    <lineage>
        <taxon>Eukaryota</taxon>
        <taxon>Metazoa</taxon>
        <taxon>Echinodermata</taxon>
        <taxon>Eleutherozoa</taxon>
        <taxon>Echinozoa</taxon>
        <taxon>Holothuroidea</taxon>
        <taxon>Aspidochirotacea</taxon>
        <taxon>Aspidochirotida</taxon>
        <taxon>Stichopodidae</taxon>
        <taxon>Apostichopus</taxon>
    </lineage>
</organism>
<evidence type="ECO:0000256" key="3">
    <source>
        <dbReference type="ARBA" id="ARBA00022776"/>
    </source>
</evidence>
<dbReference type="InterPro" id="IPR039776">
    <property type="entry name" value="Pds5"/>
</dbReference>
<dbReference type="PANTHER" id="PTHR12663:SF0">
    <property type="entry name" value="PRECOCIOUS DISSOCIATION OF SISTERS 5, ISOFORM A"/>
    <property type="match status" value="1"/>
</dbReference>
<evidence type="ECO:0000256" key="6">
    <source>
        <dbReference type="SAM" id="MobiDB-lite"/>
    </source>
</evidence>
<dbReference type="GO" id="GO:0051301">
    <property type="term" value="P:cell division"/>
    <property type="evidence" value="ECO:0007669"/>
    <property type="project" value="UniProtKB-KW"/>
</dbReference>
<dbReference type="GO" id="GO:0005634">
    <property type="term" value="C:nucleus"/>
    <property type="evidence" value="ECO:0007669"/>
    <property type="project" value="UniProtKB-SubCell"/>
</dbReference>
<keyword evidence="4" id="KW-0539">Nucleus</keyword>
<dbReference type="InterPro" id="IPR011989">
    <property type="entry name" value="ARM-like"/>
</dbReference>
<feature type="compositionally biased region" description="Basic and acidic residues" evidence="6">
    <location>
        <begin position="778"/>
        <end position="791"/>
    </location>
</feature>
<gene>
    <name evidence="7" type="ORF">BSL78_17759</name>
</gene>
<name>A0A2G8KBJ5_STIJA</name>
<dbReference type="Proteomes" id="UP000230750">
    <property type="component" value="Unassembled WGS sequence"/>
</dbReference>
<dbReference type="OrthoDB" id="200660at2759"/>
<comment type="subcellular location">
    <subcellularLocation>
        <location evidence="1">Nucleus</location>
    </subcellularLocation>
</comment>
<dbReference type="GO" id="GO:0007064">
    <property type="term" value="P:mitotic sister chromatid cohesion"/>
    <property type="evidence" value="ECO:0007669"/>
    <property type="project" value="InterPro"/>
</dbReference>
<dbReference type="EMBL" id="MRZV01000716">
    <property type="protein sequence ID" value="PIK45377.1"/>
    <property type="molecule type" value="Genomic_DNA"/>
</dbReference>
<proteinExistence type="predicted"/>
<evidence type="ECO:0000313" key="8">
    <source>
        <dbReference type="Proteomes" id="UP000230750"/>
    </source>
</evidence>
<dbReference type="GO" id="GO:0000785">
    <property type="term" value="C:chromatin"/>
    <property type="evidence" value="ECO:0007669"/>
    <property type="project" value="TreeGrafter"/>
</dbReference>
<feature type="compositionally biased region" description="Low complexity" evidence="6">
    <location>
        <begin position="735"/>
        <end position="764"/>
    </location>
</feature>
<evidence type="ECO:0000256" key="2">
    <source>
        <dbReference type="ARBA" id="ARBA00022618"/>
    </source>
</evidence>
<evidence type="ECO:0000256" key="1">
    <source>
        <dbReference type="ARBA" id="ARBA00004123"/>
    </source>
</evidence>
<feature type="compositionally biased region" description="Basic residues" evidence="6">
    <location>
        <begin position="637"/>
        <end position="646"/>
    </location>
</feature>
<feature type="region of interest" description="Disordered" evidence="6">
    <location>
        <begin position="620"/>
        <end position="798"/>
    </location>
</feature>
<dbReference type="GO" id="GO:0006281">
    <property type="term" value="P:DNA repair"/>
    <property type="evidence" value="ECO:0007669"/>
    <property type="project" value="TreeGrafter"/>
</dbReference>
<feature type="compositionally biased region" description="Basic and acidic residues" evidence="6">
    <location>
        <begin position="621"/>
        <end position="636"/>
    </location>
</feature>
<reference evidence="7 8" key="1">
    <citation type="journal article" date="2017" name="PLoS Biol.">
        <title>The sea cucumber genome provides insights into morphological evolution and visceral regeneration.</title>
        <authorList>
            <person name="Zhang X."/>
            <person name="Sun L."/>
            <person name="Yuan J."/>
            <person name="Sun Y."/>
            <person name="Gao Y."/>
            <person name="Zhang L."/>
            <person name="Li S."/>
            <person name="Dai H."/>
            <person name="Hamel J.F."/>
            <person name="Liu C."/>
            <person name="Yu Y."/>
            <person name="Liu S."/>
            <person name="Lin W."/>
            <person name="Guo K."/>
            <person name="Jin S."/>
            <person name="Xu P."/>
            <person name="Storey K.B."/>
            <person name="Huan P."/>
            <person name="Zhang T."/>
            <person name="Zhou Y."/>
            <person name="Zhang J."/>
            <person name="Lin C."/>
            <person name="Li X."/>
            <person name="Xing L."/>
            <person name="Huo D."/>
            <person name="Sun M."/>
            <person name="Wang L."/>
            <person name="Mercier A."/>
            <person name="Li F."/>
            <person name="Yang H."/>
            <person name="Xiang J."/>
        </authorList>
    </citation>
    <scope>NUCLEOTIDE SEQUENCE [LARGE SCALE GENOMIC DNA]</scope>
    <source>
        <strain evidence="7">Shaxun</strain>
        <tissue evidence="7">Muscle</tissue>
    </source>
</reference>
<dbReference type="PANTHER" id="PTHR12663">
    <property type="entry name" value="ANDROGEN INDUCED INHIBITOR OF PROLIFERATION AS3 / PDS5-RELATED"/>
    <property type="match status" value="1"/>
</dbReference>
<feature type="compositionally biased region" description="Basic and acidic residues" evidence="6">
    <location>
        <begin position="678"/>
        <end position="687"/>
    </location>
</feature>
<comment type="caution">
    <text evidence="7">The sequence shown here is derived from an EMBL/GenBank/DDBJ whole genome shotgun (WGS) entry which is preliminary data.</text>
</comment>
<dbReference type="Pfam" id="PF20168">
    <property type="entry name" value="PDS5"/>
    <property type="match status" value="1"/>
</dbReference>
<feature type="compositionally biased region" description="Basic and acidic residues" evidence="6">
    <location>
        <begin position="656"/>
        <end position="670"/>
    </location>
</feature>
<dbReference type="SUPFAM" id="SSF48371">
    <property type="entry name" value="ARM repeat"/>
    <property type="match status" value="1"/>
</dbReference>
<keyword evidence="8" id="KW-1185">Reference proteome</keyword>
<evidence type="ECO:0000256" key="5">
    <source>
        <dbReference type="ARBA" id="ARBA00023306"/>
    </source>
</evidence>
<dbReference type="InterPro" id="IPR016024">
    <property type="entry name" value="ARM-type_fold"/>
</dbReference>
<keyword evidence="3" id="KW-0498">Mitosis</keyword>
<dbReference type="AlphaFoldDB" id="A0A2G8KBJ5"/>
<evidence type="ECO:0000313" key="7">
    <source>
        <dbReference type="EMBL" id="PIK45377.1"/>
    </source>
</evidence>
<evidence type="ECO:0000256" key="4">
    <source>
        <dbReference type="ARBA" id="ARBA00023242"/>
    </source>
</evidence>
<protein>
    <submittedName>
        <fullName evidence="7">Putative sister chromatid cohesion protein PDS5-like A</fullName>
    </submittedName>
</protein>